<dbReference type="InterPro" id="IPR013901">
    <property type="entry name" value="Anthrone_oxy"/>
</dbReference>
<feature type="transmembrane region" description="Helical" evidence="1">
    <location>
        <begin position="111"/>
        <end position="129"/>
    </location>
</feature>
<accession>A0A166N4Y8</accession>
<dbReference type="Pfam" id="PF08592">
    <property type="entry name" value="Anthrone_oxy"/>
    <property type="match status" value="1"/>
</dbReference>
<dbReference type="PANTHER" id="PTHR36535">
    <property type="entry name" value="YALI0E30327P"/>
    <property type="match status" value="1"/>
</dbReference>
<keyword evidence="1" id="KW-0812">Transmembrane</keyword>
<evidence type="ECO:0000313" key="2">
    <source>
        <dbReference type="EMBL" id="KZL65312.1"/>
    </source>
</evidence>
<evidence type="ECO:0000313" key="3">
    <source>
        <dbReference type="Proteomes" id="UP000076552"/>
    </source>
</evidence>
<sequence>LCTDQQPRNHFESLHDCEQRARLISRTRESRRGTEKGRDEMSVSAYVAAFGRAPPATCALGAGLVVTSSLLFGNIGLTLTGPLPIIRDQLGTSSLSAKQKVRVWRLFFDEATRYVIVGTGLTAALHLGAFASGDSPVSRRLAVMSALCSVVTLPYTAMVIMPTNKALITLDDKVALSEMDRRKSGKLIEKWDRLHKIRFLMYGSAWLCGLAAFMAAL</sequence>
<protein>
    <recommendedName>
        <fullName evidence="4">DUF1772-domain-containing protein</fullName>
    </recommendedName>
</protein>
<organism evidence="2 3">
    <name type="scientific">Colletotrichum tofieldiae</name>
    <dbReference type="NCBI Taxonomy" id="708197"/>
    <lineage>
        <taxon>Eukaryota</taxon>
        <taxon>Fungi</taxon>
        <taxon>Dikarya</taxon>
        <taxon>Ascomycota</taxon>
        <taxon>Pezizomycotina</taxon>
        <taxon>Sordariomycetes</taxon>
        <taxon>Hypocreomycetidae</taxon>
        <taxon>Glomerellales</taxon>
        <taxon>Glomerellaceae</taxon>
        <taxon>Colletotrichum</taxon>
        <taxon>Colletotrichum spaethianum species complex</taxon>
    </lineage>
</organism>
<evidence type="ECO:0000256" key="1">
    <source>
        <dbReference type="SAM" id="Phobius"/>
    </source>
</evidence>
<feature type="transmembrane region" description="Helical" evidence="1">
    <location>
        <begin position="141"/>
        <end position="161"/>
    </location>
</feature>
<name>A0A166N4Y8_9PEZI</name>
<keyword evidence="1" id="KW-0472">Membrane</keyword>
<gene>
    <name evidence="2" type="ORF">CT0861_08648</name>
</gene>
<reference evidence="2 3" key="1">
    <citation type="submission" date="2015-06" db="EMBL/GenBank/DDBJ databases">
        <title>Survival trade-offs in plant roots during colonization by closely related pathogenic and mutualistic fungi.</title>
        <authorList>
            <person name="Hacquard S."/>
            <person name="Kracher B."/>
            <person name="Hiruma K."/>
            <person name="Weinman A."/>
            <person name="Muench P."/>
            <person name="Garrido Oter R."/>
            <person name="Ver Loren van Themaat E."/>
            <person name="Dallerey J.-F."/>
            <person name="Damm U."/>
            <person name="Henrissat B."/>
            <person name="Lespinet O."/>
            <person name="Thon M."/>
            <person name="Kemen E."/>
            <person name="McHardy A.C."/>
            <person name="Schulze-Lefert P."/>
            <person name="O'Connell R.J."/>
        </authorList>
    </citation>
    <scope>NUCLEOTIDE SEQUENCE [LARGE SCALE GENOMIC DNA]</scope>
    <source>
        <strain evidence="2 3">0861</strain>
    </source>
</reference>
<keyword evidence="3" id="KW-1185">Reference proteome</keyword>
<comment type="caution">
    <text evidence="2">The sequence shown here is derived from an EMBL/GenBank/DDBJ whole genome shotgun (WGS) entry which is preliminary data.</text>
</comment>
<dbReference type="Proteomes" id="UP000076552">
    <property type="component" value="Unassembled WGS sequence"/>
</dbReference>
<evidence type="ECO:0008006" key="4">
    <source>
        <dbReference type="Google" id="ProtNLM"/>
    </source>
</evidence>
<dbReference type="EMBL" id="LFIV01000227">
    <property type="protein sequence ID" value="KZL65312.1"/>
    <property type="molecule type" value="Genomic_DNA"/>
</dbReference>
<feature type="transmembrane region" description="Helical" evidence="1">
    <location>
        <begin position="199"/>
        <end position="216"/>
    </location>
</feature>
<keyword evidence="1" id="KW-1133">Transmembrane helix</keyword>
<proteinExistence type="predicted"/>
<feature type="non-terminal residue" evidence="2">
    <location>
        <position position="1"/>
    </location>
</feature>
<dbReference type="PANTHER" id="PTHR36535:SF1">
    <property type="entry name" value="DUF1772 DOMAIN-CONTAINING PROTEIN"/>
    <property type="match status" value="1"/>
</dbReference>
<dbReference type="AlphaFoldDB" id="A0A166N4Y8"/>